<comment type="caution">
    <text evidence="1">The sequence shown here is derived from an EMBL/GenBank/DDBJ whole genome shotgun (WGS) entry which is preliminary data.</text>
</comment>
<organism evidence="1 2">
    <name type="scientific">Crocosphaera chwakensis CCY0110</name>
    <dbReference type="NCBI Taxonomy" id="391612"/>
    <lineage>
        <taxon>Bacteria</taxon>
        <taxon>Bacillati</taxon>
        <taxon>Cyanobacteriota</taxon>
        <taxon>Cyanophyceae</taxon>
        <taxon>Oscillatoriophycideae</taxon>
        <taxon>Chroococcales</taxon>
        <taxon>Aphanothecaceae</taxon>
        <taxon>Crocosphaera</taxon>
        <taxon>Crocosphaera chwakensis</taxon>
    </lineage>
</organism>
<dbReference type="Proteomes" id="UP000003781">
    <property type="component" value="Unassembled WGS sequence"/>
</dbReference>
<accession>A3IJ35</accession>
<gene>
    <name evidence="1" type="ORF">CY0110_18517</name>
</gene>
<keyword evidence="2" id="KW-1185">Reference proteome</keyword>
<evidence type="ECO:0000313" key="2">
    <source>
        <dbReference type="Proteomes" id="UP000003781"/>
    </source>
</evidence>
<sequence>MIPDTLTPSFIAIQKLVRILV</sequence>
<name>A3IJ35_9CHRO</name>
<reference evidence="1 2" key="1">
    <citation type="submission" date="2007-03" db="EMBL/GenBank/DDBJ databases">
        <authorList>
            <person name="Stal L."/>
            <person name="Ferriera S."/>
            <person name="Johnson J."/>
            <person name="Kravitz S."/>
            <person name="Beeson K."/>
            <person name="Sutton G."/>
            <person name="Rogers Y.-H."/>
            <person name="Friedman R."/>
            <person name="Frazier M."/>
            <person name="Venter J.C."/>
        </authorList>
    </citation>
    <scope>NUCLEOTIDE SEQUENCE [LARGE SCALE GENOMIC DNA]</scope>
    <source>
        <strain evidence="1 2">CCY0110</strain>
    </source>
</reference>
<protein>
    <submittedName>
        <fullName evidence="1">Uncharacterized protein</fullName>
    </submittedName>
</protein>
<evidence type="ECO:0000313" key="1">
    <source>
        <dbReference type="EMBL" id="EAZ93817.1"/>
    </source>
</evidence>
<proteinExistence type="predicted"/>
<dbReference type="EMBL" id="AAXW01000002">
    <property type="protein sequence ID" value="EAZ93817.1"/>
    <property type="molecule type" value="Genomic_DNA"/>
</dbReference>
<dbReference type="AlphaFoldDB" id="A3IJ35"/>